<name>A0ABU9I0D8_9FLAO</name>
<dbReference type="Proteomes" id="UP001464555">
    <property type="component" value="Unassembled WGS sequence"/>
</dbReference>
<dbReference type="SUPFAM" id="SSF48452">
    <property type="entry name" value="TPR-like"/>
    <property type="match status" value="1"/>
</dbReference>
<feature type="repeat" description="TPR" evidence="3">
    <location>
        <begin position="85"/>
        <end position="118"/>
    </location>
</feature>
<comment type="caution">
    <text evidence="5">The sequence shown here is derived from an EMBL/GenBank/DDBJ whole genome shotgun (WGS) entry which is preliminary data.</text>
</comment>
<dbReference type="Gene3D" id="1.25.40.10">
    <property type="entry name" value="Tetratricopeptide repeat domain"/>
    <property type="match status" value="1"/>
</dbReference>
<feature type="signal peptide" evidence="4">
    <location>
        <begin position="1"/>
        <end position="18"/>
    </location>
</feature>
<dbReference type="PANTHER" id="PTHR44943:SF8">
    <property type="entry name" value="TPR REPEAT-CONTAINING PROTEIN MJ0263"/>
    <property type="match status" value="1"/>
</dbReference>
<dbReference type="EMBL" id="JBBYHR010000010">
    <property type="protein sequence ID" value="MEL1245897.1"/>
    <property type="molecule type" value="Genomic_DNA"/>
</dbReference>
<organism evidence="5 6">
    <name type="scientific">Flavobacterium arundinis</name>
    <dbReference type="NCBI Taxonomy" id="3139143"/>
    <lineage>
        <taxon>Bacteria</taxon>
        <taxon>Pseudomonadati</taxon>
        <taxon>Bacteroidota</taxon>
        <taxon>Flavobacteriia</taxon>
        <taxon>Flavobacteriales</taxon>
        <taxon>Flavobacteriaceae</taxon>
        <taxon>Flavobacterium</taxon>
    </lineage>
</organism>
<keyword evidence="2 3" id="KW-0802">TPR repeat</keyword>
<evidence type="ECO:0000313" key="5">
    <source>
        <dbReference type="EMBL" id="MEL1245897.1"/>
    </source>
</evidence>
<dbReference type="RefSeq" id="WP_341698194.1">
    <property type="nucleotide sequence ID" value="NZ_JBBYHR010000010.1"/>
</dbReference>
<evidence type="ECO:0000256" key="4">
    <source>
        <dbReference type="SAM" id="SignalP"/>
    </source>
</evidence>
<keyword evidence="1" id="KW-0677">Repeat</keyword>
<dbReference type="InterPro" id="IPR019734">
    <property type="entry name" value="TPR_rpt"/>
</dbReference>
<dbReference type="PANTHER" id="PTHR44943">
    <property type="entry name" value="CELLULOSE SYNTHASE OPERON PROTEIN C"/>
    <property type="match status" value="1"/>
</dbReference>
<evidence type="ECO:0000256" key="3">
    <source>
        <dbReference type="PROSITE-ProRule" id="PRU00339"/>
    </source>
</evidence>
<keyword evidence="4" id="KW-0732">Signal</keyword>
<dbReference type="Pfam" id="PF13414">
    <property type="entry name" value="TPR_11"/>
    <property type="match status" value="1"/>
</dbReference>
<dbReference type="InterPro" id="IPR051685">
    <property type="entry name" value="Ycf3/AcsC/BcsC/TPR_MFPF"/>
</dbReference>
<proteinExistence type="predicted"/>
<feature type="repeat" description="TPR" evidence="3">
    <location>
        <begin position="119"/>
        <end position="152"/>
    </location>
</feature>
<feature type="chain" id="PRO_5046317153" evidence="4">
    <location>
        <begin position="19"/>
        <end position="157"/>
    </location>
</feature>
<dbReference type="SMART" id="SM00028">
    <property type="entry name" value="TPR"/>
    <property type="match status" value="3"/>
</dbReference>
<dbReference type="InterPro" id="IPR011990">
    <property type="entry name" value="TPR-like_helical_dom_sf"/>
</dbReference>
<dbReference type="PROSITE" id="PS50005">
    <property type="entry name" value="TPR"/>
    <property type="match status" value="2"/>
</dbReference>
<gene>
    <name evidence="5" type="ORF">AAEO56_16605</name>
</gene>
<evidence type="ECO:0000256" key="2">
    <source>
        <dbReference type="ARBA" id="ARBA00022803"/>
    </source>
</evidence>
<reference evidence="5 6" key="1">
    <citation type="submission" date="2024-04" db="EMBL/GenBank/DDBJ databases">
        <title>Flavobacterium sp. DGU11 16S ribosomal RNA gene Genome sequencing and assembly.</title>
        <authorList>
            <person name="Park S."/>
        </authorList>
    </citation>
    <scope>NUCLEOTIDE SEQUENCE [LARGE SCALE GENOMIC DNA]</scope>
    <source>
        <strain evidence="5 6">DGU11</strain>
    </source>
</reference>
<sequence>MKFILTLLLTISTMSIFAQGKVDDEIKALSGNKQYEKIIEQYASRSGECSAKSLYYIGLAYYMKEDDNSCIKFMDMSIGKDAKDPAPHYIKGSTLNYMDKYDEAIRSFQTAISLKEDNGEYYSGLGDSYYQLKKNDMALEAYKKAISQAKCPTGHIP</sequence>
<accession>A0ABU9I0D8</accession>
<keyword evidence="6" id="KW-1185">Reference proteome</keyword>
<evidence type="ECO:0000256" key="1">
    <source>
        <dbReference type="ARBA" id="ARBA00022737"/>
    </source>
</evidence>
<evidence type="ECO:0000313" key="6">
    <source>
        <dbReference type="Proteomes" id="UP001464555"/>
    </source>
</evidence>
<protein>
    <submittedName>
        <fullName evidence="5">Tetratricopeptide repeat protein</fullName>
    </submittedName>
</protein>